<dbReference type="CDD" id="cd17546">
    <property type="entry name" value="REC_hyHK_CKI1_RcsC-like"/>
    <property type="match status" value="1"/>
</dbReference>
<keyword evidence="1" id="KW-0597">Phosphoprotein</keyword>
<proteinExistence type="predicted"/>
<dbReference type="Gene3D" id="3.40.50.2300">
    <property type="match status" value="1"/>
</dbReference>
<sequence length="348" mass="39301">MKRRISEGKCVNIFNEILEQGNNYLVNELENSFDSNESNSYVVNKTTISLLESLLNDSYSDNQIVDSPMIKNLDKHIDRIIDRKSLDNNQIQIKLPIDQQVYKYPLDFDIWDMTDRLNESITKSSDQFSDISKSSNSNNNNKKRHLSILVVDDSLMQRRLSEKKLGGYVDGSIWTVSTAENGEIALRLCDEIPQIDLNSKPKESKRPDVIIMDQFMESSGGRLLGHEVVSLLRQKPGYKDVVIIGCTGSADEEAKNQFISAGCDAVWSKPMPSKQEALSQILSILKSRLGDISNETKEEKRSRLDDESSDDSSLNSDDYDALCSEASRDSEDLDGLEDVDDFNSNIFE</sequence>
<accession>A0A7S0SQH1</accession>
<feature type="compositionally biased region" description="Basic and acidic residues" evidence="2">
    <location>
        <begin position="295"/>
        <end position="306"/>
    </location>
</feature>
<dbReference type="PANTHER" id="PTHR43228">
    <property type="entry name" value="TWO-COMPONENT RESPONSE REGULATOR"/>
    <property type="match status" value="1"/>
</dbReference>
<feature type="compositionally biased region" description="Acidic residues" evidence="2">
    <location>
        <begin position="331"/>
        <end position="341"/>
    </location>
</feature>
<evidence type="ECO:0000259" key="3">
    <source>
        <dbReference type="PROSITE" id="PS50110"/>
    </source>
</evidence>
<dbReference type="AlphaFoldDB" id="A0A7S0SQH1"/>
<dbReference type="GO" id="GO:0000160">
    <property type="term" value="P:phosphorelay signal transduction system"/>
    <property type="evidence" value="ECO:0007669"/>
    <property type="project" value="InterPro"/>
</dbReference>
<organism evidence="4">
    <name type="scientific">Chromulina nebulosa</name>
    <dbReference type="NCBI Taxonomy" id="96789"/>
    <lineage>
        <taxon>Eukaryota</taxon>
        <taxon>Sar</taxon>
        <taxon>Stramenopiles</taxon>
        <taxon>Ochrophyta</taxon>
        <taxon>Chrysophyceae</taxon>
        <taxon>Chromulinales</taxon>
        <taxon>Chromulinaceae</taxon>
        <taxon>Chromulina</taxon>
    </lineage>
</organism>
<dbReference type="SUPFAM" id="SSF52172">
    <property type="entry name" value="CheY-like"/>
    <property type="match status" value="1"/>
</dbReference>
<dbReference type="PROSITE" id="PS50110">
    <property type="entry name" value="RESPONSE_REGULATORY"/>
    <property type="match status" value="1"/>
</dbReference>
<evidence type="ECO:0000313" key="4">
    <source>
        <dbReference type="EMBL" id="CAD8713855.1"/>
    </source>
</evidence>
<protein>
    <recommendedName>
        <fullName evidence="3">Response regulatory domain-containing protein</fullName>
    </recommendedName>
</protein>
<dbReference type="EMBL" id="HBFD01000830">
    <property type="protein sequence ID" value="CAD8713855.1"/>
    <property type="molecule type" value="Transcribed_RNA"/>
</dbReference>
<gene>
    <name evidence="4" type="ORF">CNEB1095_LOCUS552</name>
</gene>
<dbReference type="PANTHER" id="PTHR43228:SF1">
    <property type="entry name" value="TWO-COMPONENT RESPONSE REGULATOR ARR22"/>
    <property type="match status" value="1"/>
</dbReference>
<dbReference type="InterPro" id="IPR011006">
    <property type="entry name" value="CheY-like_superfamily"/>
</dbReference>
<evidence type="ECO:0000256" key="2">
    <source>
        <dbReference type="SAM" id="MobiDB-lite"/>
    </source>
</evidence>
<dbReference type="InterPro" id="IPR001789">
    <property type="entry name" value="Sig_transdc_resp-reg_receiver"/>
</dbReference>
<feature type="region of interest" description="Disordered" evidence="2">
    <location>
        <begin position="295"/>
        <end position="348"/>
    </location>
</feature>
<name>A0A7S0SQH1_9STRA</name>
<feature type="domain" description="Response regulatory" evidence="3">
    <location>
        <begin position="147"/>
        <end position="284"/>
    </location>
</feature>
<feature type="modified residue" description="4-aspartylphosphate" evidence="1">
    <location>
        <position position="213"/>
    </location>
</feature>
<evidence type="ECO:0000256" key="1">
    <source>
        <dbReference type="PROSITE-ProRule" id="PRU00169"/>
    </source>
</evidence>
<dbReference type="SMART" id="SM00448">
    <property type="entry name" value="REC"/>
    <property type="match status" value="1"/>
</dbReference>
<dbReference type="InterPro" id="IPR052048">
    <property type="entry name" value="ST_Response_Regulator"/>
</dbReference>
<reference evidence="4" key="1">
    <citation type="submission" date="2021-01" db="EMBL/GenBank/DDBJ databases">
        <authorList>
            <person name="Corre E."/>
            <person name="Pelletier E."/>
            <person name="Niang G."/>
            <person name="Scheremetjew M."/>
            <person name="Finn R."/>
            <person name="Kale V."/>
            <person name="Holt S."/>
            <person name="Cochrane G."/>
            <person name="Meng A."/>
            <person name="Brown T."/>
            <person name="Cohen L."/>
        </authorList>
    </citation>
    <scope>NUCLEOTIDE SEQUENCE</scope>
    <source>
        <strain evidence="4">UTEXLB2642</strain>
    </source>
</reference>
<dbReference type="Pfam" id="PF00072">
    <property type="entry name" value="Response_reg"/>
    <property type="match status" value="1"/>
</dbReference>